<dbReference type="STRING" id="553311.SAMN05216231_3142"/>
<evidence type="ECO:0008006" key="3">
    <source>
        <dbReference type="Google" id="ProtNLM"/>
    </source>
</evidence>
<accession>A0A1H1F0G4</accession>
<evidence type="ECO:0000313" key="1">
    <source>
        <dbReference type="EMBL" id="SDQ94452.1"/>
    </source>
</evidence>
<protein>
    <recommendedName>
        <fullName evidence="3">Histone deacetylase</fullName>
    </recommendedName>
</protein>
<sequence length="211" mass="24372">MIDSRLENIKYVWYASYGSNLSRDRFLCYIKGGKPRGSEKVEVGCKDKSLPIKETTYIMRYPLYFAKSSERWQNKGVAFIGLNKDEKHHTYSRKYLITVEQFMDVVKQENNGAALDIDLIEIIKDGSKTLRDSWYGTILYLGEEGGYPILTFTADWDLDVPYNKPSEEYLSMIINGLKTTLELENTEVLNYLSSKPGVADNYNRNEIEILL</sequence>
<proteinExistence type="predicted"/>
<dbReference type="AlphaFoldDB" id="A0A1H1F0G4"/>
<name>A0A1H1F0G4_9BACI</name>
<reference evidence="1 2" key="1">
    <citation type="submission" date="2016-10" db="EMBL/GenBank/DDBJ databases">
        <authorList>
            <person name="de Groot N.N."/>
        </authorList>
    </citation>
    <scope>NUCLEOTIDE SEQUENCE [LARGE SCALE GENOMIC DNA]</scope>
    <source>
        <strain evidence="1 2">CGMCC 1.10449</strain>
    </source>
</reference>
<dbReference type="RefSeq" id="WP_254788787.1">
    <property type="nucleotide sequence ID" value="NZ_FNKD01000003.1"/>
</dbReference>
<keyword evidence="2" id="KW-1185">Reference proteome</keyword>
<dbReference type="EMBL" id="FNKD01000003">
    <property type="protein sequence ID" value="SDQ94452.1"/>
    <property type="molecule type" value="Genomic_DNA"/>
</dbReference>
<dbReference type="Gene3D" id="3.10.490.10">
    <property type="entry name" value="Gamma-glutamyl cyclotransferase-like"/>
    <property type="match status" value="1"/>
</dbReference>
<gene>
    <name evidence="1" type="ORF">SAMN05216231_3142</name>
</gene>
<dbReference type="Proteomes" id="UP000199444">
    <property type="component" value="Unassembled WGS sequence"/>
</dbReference>
<evidence type="ECO:0000313" key="2">
    <source>
        <dbReference type="Proteomes" id="UP000199444"/>
    </source>
</evidence>
<organism evidence="1 2">
    <name type="scientific">Virgibacillus salinus</name>
    <dbReference type="NCBI Taxonomy" id="553311"/>
    <lineage>
        <taxon>Bacteria</taxon>
        <taxon>Bacillati</taxon>
        <taxon>Bacillota</taxon>
        <taxon>Bacilli</taxon>
        <taxon>Bacillales</taxon>
        <taxon>Bacillaceae</taxon>
        <taxon>Virgibacillus</taxon>
    </lineage>
</organism>